<comment type="caution">
    <text evidence="12">The sequence shown here is derived from an EMBL/GenBank/DDBJ whole genome shotgun (WGS) entry which is preliminary data.</text>
</comment>
<dbReference type="GO" id="GO:0016020">
    <property type="term" value="C:membrane"/>
    <property type="evidence" value="ECO:0007669"/>
    <property type="project" value="InterPro"/>
</dbReference>
<name>A0A8E0IDM7_LACPA</name>
<dbReference type="Pfam" id="PF02669">
    <property type="entry name" value="KdpC"/>
    <property type="match status" value="1"/>
</dbReference>
<keyword evidence="4 11" id="KW-0812">Transmembrane</keyword>
<evidence type="ECO:0000256" key="6">
    <source>
        <dbReference type="ARBA" id="ARBA00022840"/>
    </source>
</evidence>
<evidence type="ECO:0000256" key="1">
    <source>
        <dbReference type="ARBA" id="ARBA00022448"/>
    </source>
</evidence>
<keyword evidence="8 11" id="KW-1133">Transmembrane helix</keyword>
<evidence type="ECO:0000256" key="9">
    <source>
        <dbReference type="ARBA" id="ARBA00023065"/>
    </source>
</evidence>
<evidence type="ECO:0000256" key="10">
    <source>
        <dbReference type="ARBA" id="ARBA00023136"/>
    </source>
</evidence>
<dbReference type="GO" id="GO:0005524">
    <property type="term" value="F:ATP binding"/>
    <property type="evidence" value="ECO:0007669"/>
    <property type="project" value="UniProtKB-KW"/>
</dbReference>
<evidence type="ECO:0000313" key="13">
    <source>
        <dbReference type="Proteomes" id="UP000014249"/>
    </source>
</evidence>
<evidence type="ECO:0000256" key="8">
    <source>
        <dbReference type="ARBA" id="ARBA00022989"/>
    </source>
</evidence>
<evidence type="ECO:0000256" key="7">
    <source>
        <dbReference type="ARBA" id="ARBA00022958"/>
    </source>
</evidence>
<keyword evidence="10 11" id="KW-0472">Membrane</keyword>
<dbReference type="AlphaFoldDB" id="A0A8E0IDM7"/>
<dbReference type="InterPro" id="IPR003820">
    <property type="entry name" value="KdpC"/>
</dbReference>
<organism evidence="12 13">
    <name type="scientific">Lacticaseibacillus paracasei subsp. paracasei CNCM I-4270</name>
    <dbReference type="NCBI Taxonomy" id="1256202"/>
    <lineage>
        <taxon>Bacteria</taxon>
        <taxon>Bacillati</taxon>
        <taxon>Bacillota</taxon>
        <taxon>Bacilli</taxon>
        <taxon>Lactobacillales</taxon>
        <taxon>Lactobacillaceae</taxon>
        <taxon>Lacticaseibacillus</taxon>
    </lineage>
</organism>
<protein>
    <submittedName>
        <fullName evidence="12">Potassium-transporting ATPase subunit C</fullName>
    </submittedName>
</protein>
<keyword evidence="3" id="KW-0633">Potassium transport</keyword>
<dbReference type="EMBL" id="ANJX01000460">
    <property type="protein sequence ID" value="EPC49619.1"/>
    <property type="molecule type" value="Genomic_DNA"/>
</dbReference>
<dbReference type="PIRSF" id="PIRSF001296">
    <property type="entry name" value="K_ATPase_KdpC"/>
    <property type="match status" value="1"/>
</dbReference>
<evidence type="ECO:0000256" key="5">
    <source>
        <dbReference type="ARBA" id="ARBA00022741"/>
    </source>
</evidence>
<evidence type="ECO:0000256" key="4">
    <source>
        <dbReference type="ARBA" id="ARBA00022692"/>
    </source>
</evidence>
<evidence type="ECO:0000256" key="2">
    <source>
        <dbReference type="ARBA" id="ARBA00022475"/>
    </source>
</evidence>
<keyword evidence="1" id="KW-0813">Transport</keyword>
<dbReference type="Proteomes" id="UP000014249">
    <property type="component" value="Unassembled WGS sequence"/>
</dbReference>
<keyword evidence="9" id="KW-0406">Ion transport</keyword>
<feature type="transmembrane region" description="Helical" evidence="11">
    <location>
        <begin position="12"/>
        <end position="34"/>
    </location>
</feature>
<sequence>MQKILIRASGILLLIIVVTGLYTAVMTAIGQTFMPVQANGSLITRNKKVVTGSTKIARPLSDDKDLWGRAMTITTDKTGVLQAGASNISPNDKTYQKHLKSLRDEILKRNPASSSSVPEELLTTSGSGVDPDISLSAAIWQVPRIAKARGLNKSSVLKVIHAQSSPTLDKILGEQTVNVLLVNQALNKLKD</sequence>
<keyword evidence="7" id="KW-0630">Potassium</keyword>
<reference evidence="12 13" key="1">
    <citation type="journal article" date="2013" name="PLoS ONE">
        <title>Lactobacillus paracasei comparative genomics: towards species pan-genome definition and exploitation of diversity.</title>
        <authorList>
            <person name="Smokvina T."/>
            <person name="Wels M."/>
            <person name="Polka J."/>
            <person name="Chervaux C."/>
            <person name="Brisse S."/>
            <person name="Boekhorst J."/>
            <person name="van Hylckama Vlieg J.E."/>
            <person name="Siezen R.J."/>
        </authorList>
    </citation>
    <scope>NUCLEOTIDE SEQUENCE [LARGE SCALE GENOMIC DNA]</scope>
    <source>
        <strain evidence="12 13">CNCM I-4270</strain>
    </source>
</reference>
<proteinExistence type="predicted"/>
<evidence type="ECO:0000256" key="11">
    <source>
        <dbReference type="SAM" id="Phobius"/>
    </source>
</evidence>
<dbReference type="GO" id="GO:0008556">
    <property type="term" value="F:P-type potassium transmembrane transporter activity"/>
    <property type="evidence" value="ECO:0007669"/>
    <property type="project" value="InterPro"/>
</dbReference>
<accession>A0A8E0IDM7</accession>
<gene>
    <name evidence="12" type="ORF">Lpp77_16674</name>
</gene>
<dbReference type="PANTHER" id="PTHR30042:SF2">
    <property type="entry name" value="POTASSIUM-TRANSPORTING ATPASE KDPC SUBUNIT"/>
    <property type="match status" value="1"/>
</dbReference>
<evidence type="ECO:0000256" key="3">
    <source>
        <dbReference type="ARBA" id="ARBA00022538"/>
    </source>
</evidence>
<keyword evidence="6" id="KW-0067">ATP-binding</keyword>
<keyword evidence="5" id="KW-0547">Nucleotide-binding</keyword>
<keyword evidence="2" id="KW-1003">Cell membrane</keyword>
<evidence type="ECO:0000313" key="12">
    <source>
        <dbReference type="EMBL" id="EPC49619.1"/>
    </source>
</evidence>
<dbReference type="PANTHER" id="PTHR30042">
    <property type="entry name" value="POTASSIUM-TRANSPORTING ATPASE C CHAIN"/>
    <property type="match status" value="1"/>
</dbReference>